<protein>
    <submittedName>
        <fullName evidence="1">Uncharacterized protein</fullName>
    </submittedName>
</protein>
<keyword evidence="2" id="KW-1185">Reference proteome</keyword>
<sequence length="97" mass="10835">MSVTHSPAPRPRVSPIPLHAFFKLESKSCDRFLILVFSVLQSCVCLLKSCDRLLNSVDRVLILVFSALQSCVCLLKSCDRLLNSVDRVLILVFSANK</sequence>
<dbReference type="AlphaFoldDB" id="A0A367QQT7"/>
<name>A0A367QQT7_9NOSO</name>
<organism evidence="1 2">
    <name type="scientific">Nostoc minutum NIES-26</name>
    <dbReference type="NCBI Taxonomy" id="1844469"/>
    <lineage>
        <taxon>Bacteria</taxon>
        <taxon>Bacillati</taxon>
        <taxon>Cyanobacteriota</taxon>
        <taxon>Cyanophyceae</taxon>
        <taxon>Nostocales</taxon>
        <taxon>Nostocaceae</taxon>
        <taxon>Nostoc</taxon>
    </lineage>
</organism>
<dbReference type="EMBL" id="LXQD01000311">
    <property type="protein sequence ID" value="RCJ26041.1"/>
    <property type="molecule type" value="Genomic_DNA"/>
</dbReference>
<proteinExistence type="predicted"/>
<reference evidence="1" key="1">
    <citation type="submission" date="2016-04" db="EMBL/GenBank/DDBJ databases">
        <authorList>
            <person name="Tabuchi Yagui T.R."/>
        </authorList>
    </citation>
    <scope>NUCLEOTIDE SEQUENCE [LARGE SCALE GENOMIC DNA]</scope>
    <source>
        <strain evidence="1">NIES-26</strain>
    </source>
</reference>
<evidence type="ECO:0000313" key="1">
    <source>
        <dbReference type="EMBL" id="RCJ26041.1"/>
    </source>
</evidence>
<evidence type="ECO:0000313" key="2">
    <source>
        <dbReference type="Proteomes" id="UP000252107"/>
    </source>
</evidence>
<gene>
    <name evidence="1" type="ORF">A6770_27130</name>
</gene>
<accession>A0A367QQT7</accession>
<comment type="caution">
    <text evidence="1">The sequence shown here is derived from an EMBL/GenBank/DDBJ whole genome shotgun (WGS) entry which is preliminary data.</text>
</comment>
<dbReference type="Proteomes" id="UP000252107">
    <property type="component" value="Unassembled WGS sequence"/>
</dbReference>